<evidence type="ECO:0000256" key="1">
    <source>
        <dbReference type="SAM" id="MobiDB-lite"/>
    </source>
</evidence>
<protein>
    <submittedName>
        <fullName evidence="2">Uncharacterized protein</fullName>
    </submittedName>
</protein>
<evidence type="ECO:0000313" key="3">
    <source>
        <dbReference type="Proteomes" id="UP001642464"/>
    </source>
</evidence>
<feature type="compositionally biased region" description="Basic and acidic residues" evidence="1">
    <location>
        <begin position="88"/>
        <end position="98"/>
    </location>
</feature>
<dbReference type="Proteomes" id="UP001642464">
    <property type="component" value="Unassembled WGS sequence"/>
</dbReference>
<evidence type="ECO:0000313" key="2">
    <source>
        <dbReference type="EMBL" id="CAK9081846.1"/>
    </source>
</evidence>
<sequence length="98" mass="10840">MMPRSPCGTWQDDADLEEEAGVILDEAQLNEDDPDFEPIEENGEEDAADQLEPPFEENENGEEDKAADVADVADAEFEAPLQENGEEDPSRGEMDLDI</sequence>
<reference evidence="2 3" key="1">
    <citation type="submission" date="2024-02" db="EMBL/GenBank/DDBJ databases">
        <authorList>
            <person name="Chen Y."/>
            <person name="Shah S."/>
            <person name="Dougan E. K."/>
            <person name="Thang M."/>
            <person name="Chan C."/>
        </authorList>
    </citation>
    <scope>NUCLEOTIDE SEQUENCE [LARGE SCALE GENOMIC DNA]</scope>
</reference>
<keyword evidence="3" id="KW-1185">Reference proteome</keyword>
<name>A0ABP0Q2B6_9DINO</name>
<dbReference type="EMBL" id="CAXAMM010038895">
    <property type="protein sequence ID" value="CAK9081846.1"/>
    <property type="molecule type" value="Genomic_DNA"/>
</dbReference>
<proteinExistence type="predicted"/>
<feature type="region of interest" description="Disordered" evidence="1">
    <location>
        <begin position="25"/>
        <end position="98"/>
    </location>
</feature>
<accession>A0ABP0Q2B6</accession>
<gene>
    <name evidence="2" type="ORF">SCF082_LOCUS38926</name>
</gene>
<feature type="compositionally biased region" description="Acidic residues" evidence="1">
    <location>
        <begin position="28"/>
        <end position="62"/>
    </location>
</feature>
<comment type="caution">
    <text evidence="2">The sequence shown here is derived from an EMBL/GenBank/DDBJ whole genome shotgun (WGS) entry which is preliminary data.</text>
</comment>
<organism evidence="2 3">
    <name type="scientific">Durusdinium trenchii</name>
    <dbReference type="NCBI Taxonomy" id="1381693"/>
    <lineage>
        <taxon>Eukaryota</taxon>
        <taxon>Sar</taxon>
        <taxon>Alveolata</taxon>
        <taxon>Dinophyceae</taxon>
        <taxon>Suessiales</taxon>
        <taxon>Symbiodiniaceae</taxon>
        <taxon>Durusdinium</taxon>
    </lineage>
</organism>